<keyword evidence="4" id="KW-1185">Reference proteome</keyword>
<protein>
    <submittedName>
        <fullName evidence="3">Uncharacterized protein</fullName>
    </submittedName>
</protein>
<evidence type="ECO:0000313" key="4">
    <source>
        <dbReference type="Proteomes" id="UP000689195"/>
    </source>
</evidence>
<evidence type="ECO:0000256" key="1">
    <source>
        <dbReference type="SAM" id="Coils"/>
    </source>
</evidence>
<accession>A0A8S1T287</accession>
<organism evidence="3 4">
    <name type="scientific">Paramecium pentaurelia</name>
    <dbReference type="NCBI Taxonomy" id="43138"/>
    <lineage>
        <taxon>Eukaryota</taxon>
        <taxon>Sar</taxon>
        <taxon>Alveolata</taxon>
        <taxon>Ciliophora</taxon>
        <taxon>Intramacronucleata</taxon>
        <taxon>Oligohymenophorea</taxon>
        <taxon>Peniculida</taxon>
        <taxon>Parameciidae</taxon>
        <taxon>Paramecium</taxon>
    </lineage>
</organism>
<reference evidence="3" key="1">
    <citation type="submission" date="2021-01" db="EMBL/GenBank/DDBJ databases">
        <authorList>
            <consortium name="Genoscope - CEA"/>
            <person name="William W."/>
        </authorList>
    </citation>
    <scope>NUCLEOTIDE SEQUENCE</scope>
</reference>
<dbReference type="EMBL" id="CAJJDO010000014">
    <property type="protein sequence ID" value="CAD8145609.1"/>
    <property type="molecule type" value="Genomic_DNA"/>
</dbReference>
<evidence type="ECO:0000256" key="2">
    <source>
        <dbReference type="SAM" id="MobiDB-lite"/>
    </source>
</evidence>
<gene>
    <name evidence="3" type="ORF">PPENT_87.1.T0140330</name>
</gene>
<feature type="region of interest" description="Disordered" evidence="2">
    <location>
        <begin position="311"/>
        <end position="342"/>
    </location>
</feature>
<dbReference type="Proteomes" id="UP000689195">
    <property type="component" value="Unassembled WGS sequence"/>
</dbReference>
<feature type="coiled-coil region" evidence="1">
    <location>
        <begin position="220"/>
        <end position="261"/>
    </location>
</feature>
<evidence type="ECO:0000313" key="3">
    <source>
        <dbReference type="EMBL" id="CAD8145609.1"/>
    </source>
</evidence>
<keyword evidence="1" id="KW-0175">Coiled coil</keyword>
<dbReference type="OrthoDB" id="305993at2759"/>
<dbReference type="AlphaFoldDB" id="A0A8S1T287"/>
<sequence>MNQVQYMQVLRDSQEIKLRDKFTQLQSKAHDYVIKQMKQLEQKYNQQLLLIVQQYQECKLMCEQLRLKNEQYSKLILEQEFKSIQTKNYMCLEVVNQLLTQKINSLLFQLKSHNIISESEYFSQKNTLQLQLAEIICNPNNHDQSTYIMPLNDTTKATLIVSQNIKYDDQFEVKNNNNYENTSIGIQTNLFKQKKEKSGKQQKIQIEEQQTISPNISNQLNECIKSIQELQKSKVDLQANNELLKSQNQNLQCRLNQKVNNSFKCNHSVINNRQIIKKFLKFDDMVFKNVTSFSMAQSFDLRQGNISSRQFFTRPKSSAPSTTRNRFNSTQQPSSTGFHVLF</sequence>
<name>A0A8S1T287_9CILI</name>
<proteinExistence type="predicted"/>
<comment type="caution">
    <text evidence="3">The sequence shown here is derived from an EMBL/GenBank/DDBJ whole genome shotgun (WGS) entry which is preliminary data.</text>
</comment>